<sequence length="363" mass="41092">MKKSWHVLILSLIHVECVDEIKVPLSSETALVIHGWITNEPKTHQVQIALSYPFDENPLFKTIDPIVQKAQVDISDDESNIVQLIEGKNGNYYTPNNFAGIIGRVYTLHVVLNDGREYYSRPEKLLPNGATIDNVCFENTYSESLSSNNGSIVKSPEVSFSITFTDNSETKDYYRWGYKGVYEVFAPYAEIIKVPDDCDPTCGICPDETIKTCWATAFDLEFLKLDDDLLFNGRTVEDYFIYSTPADRRFNIGYAANIEQFSLTKTAFEYWSSIQSQNENTGTVFESPNFQIRGNIVSNENPDETVLGYFGASAMTNARVILEDVDVPGNLGPINCERSCIPLECIDCRYWPATNIKPDYWPN</sequence>
<gene>
    <name evidence="1" type="ORF">SAMN04488029_3137</name>
</gene>
<keyword evidence="2" id="KW-1185">Reference proteome</keyword>
<reference evidence="1 2" key="1">
    <citation type="submission" date="2017-04" db="EMBL/GenBank/DDBJ databases">
        <authorList>
            <person name="Afonso C.L."/>
            <person name="Miller P.J."/>
            <person name="Scott M.A."/>
            <person name="Spackman E."/>
            <person name="Goraichik I."/>
            <person name="Dimitrov K.M."/>
            <person name="Suarez D.L."/>
            <person name="Swayne D.E."/>
        </authorList>
    </citation>
    <scope>NUCLEOTIDE SEQUENCE [LARGE SCALE GENOMIC DNA]</scope>
    <source>
        <strain evidence="1 2">DSM 26133</strain>
    </source>
</reference>
<evidence type="ECO:0000313" key="1">
    <source>
        <dbReference type="EMBL" id="SMD36908.1"/>
    </source>
</evidence>
<evidence type="ECO:0000313" key="2">
    <source>
        <dbReference type="Proteomes" id="UP000192472"/>
    </source>
</evidence>
<proteinExistence type="predicted"/>
<dbReference type="Proteomes" id="UP000192472">
    <property type="component" value="Unassembled WGS sequence"/>
</dbReference>
<dbReference type="EMBL" id="FWYF01000003">
    <property type="protein sequence ID" value="SMD36908.1"/>
    <property type="molecule type" value="Genomic_DNA"/>
</dbReference>
<protein>
    <recommendedName>
        <fullName evidence="3">DUF4249 domain-containing protein</fullName>
    </recommendedName>
</protein>
<dbReference type="Pfam" id="PF14054">
    <property type="entry name" value="DUF4249"/>
    <property type="match status" value="1"/>
</dbReference>
<dbReference type="OrthoDB" id="922982at2"/>
<accession>A0A1W2GKN6</accession>
<name>A0A1W2GKN6_REIFA</name>
<dbReference type="InterPro" id="IPR025345">
    <property type="entry name" value="DUF4249"/>
</dbReference>
<dbReference type="AlphaFoldDB" id="A0A1W2GKN6"/>
<dbReference type="RefSeq" id="WP_084373772.1">
    <property type="nucleotide sequence ID" value="NZ_FWYF01000003.1"/>
</dbReference>
<evidence type="ECO:0008006" key="3">
    <source>
        <dbReference type="Google" id="ProtNLM"/>
    </source>
</evidence>
<organism evidence="1 2">
    <name type="scientific">Reichenbachiella faecimaris</name>
    <dbReference type="NCBI Taxonomy" id="692418"/>
    <lineage>
        <taxon>Bacteria</taxon>
        <taxon>Pseudomonadati</taxon>
        <taxon>Bacteroidota</taxon>
        <taxon>Cytophagia</taxon>
        <taxon>Cytophagales</taxon>
        <taxon>Reichenbachiellaceae</taxon>
        <taxon>Reichenbachiella</taxon>
    </lineage>
</organism>
<dbReference type="STRING" id="692418.SAMN04488029_3137"/>